<dbReference type="EMBL" id="WNWQ01000911">
    <property type="protein sequence ID" value="KAE9963062.1"/>
    <property type="molecule type" value="Genomic_DNA"/>
</dbReference>
<dbReference type="Proteomes" id="UP000433883">
    <property type="component" value="Unassembled WGS sequence"/>
</dbReference>
<name>A0A8H3U436_VENIN</name>
<dbReference type="Proteomes" id="UP000447873">
    <property type="component" value="Unassembled WGS sequence"/>
</dbReference>
<dbReference type="AlphaFoldDB" id="A0A8H3U436"/>
<proteinExistence type="predicted"/>
<feature type="compositionally biased region" description="Basic residues" evidence="1">
    <location>
        <begin position="7"/>
        <end position="16"/>
    </location>
</feature>
<protein>
    <submittedName>
        <fullName evidence="2">Uncharacterized protein</fullName>
    </submittedName>
</protein>
<gene>
    <name evidence="2" type="ORF">BLS_009739</name>
    <name evidence="3" type="ORF">EG328_004398</name>
</gene>
<organism evidence="2 4">
    <name type="scientific">Venturia inaequalis</name>
    <name type="common">Apple scab fungus</name>
    <dbReference type="NCBI Taxonomy" id="5025"/>
    <lineage>
        <taxon>Eukaryota</taxon>
        <taxon>Fungi</taxon>
        <taxon>Dikarya</taxon>
        <taxon>Ascomycota</taxon>
        <taxon>Pezizomycotina</taxon>
        <taxon>Dothideomycetes</taxon>
        <taxon>Pleosporomycetidae</taxon>
        <taxon>Venturiales</taxon>
        <taxon>Venturiaceae</taxon>
        <taxon>Venturia</taxon>
    </lineage>
</organism>
<evidence type="ECO:0000313" key="2">
    <source>
        <dbReference type="EMBL" id="KAE9963062.1"/>
    </source>
</evidence>
<dbReference type="EMBL" id="WNWS01000241">
    <property type="protein sequence ID" value="KAE9973498.1"/>
    <property type="molecule type" value="Genomic_DNA"/>
</dbReference>
<feature type="region of interest" description="Disordered" evidence="1">
    <location>
        <begin position="1"/>
        <end position="34"/>
    </location>
</feature>
<comment type="caution">
    <text evidence="2">The sequence shown here is derived from an EMBL/GenBank/DDBJ whole genome shotgun (WGS) entry which is preliminary data.</text>
</comment>
<sequence>MSMFSRLRSKLGRKKARPEDDTGSDDEGWPEHSLGARRGEAGYLQIWQMFFERIGQLLIVEPKEVHMELEKFRQHRRMIVVHSGTPGREEDMALKDKLLPEKLFRELAPETALSENQDQRISCQKSKILL</sequence>
<evidence type="ECO:0000313" key="4">
    <source>
        <dbReference type="Proteomes" id="UP000433883"/>
    </source>
</evidence>
<evidence type="ECO:0000313" key="3">
    <source>
        <dbReference type="EMBL" id="KAE9973498.1"/>
    </source>
</evidence>
<evidence type="ECO:0000256" key="1">
    <source>
        <dbReference type="SAM" id="MobiDB-lite"/>
    </source>
</evidence>
<reference evidence="2 4" key="1">
    <citation type="submission" date="2019-11" db="EMBL/GenBank/DDBJ databases">
        <title>Venturia inaequalis Genome Resource.</title>
        <authorList>
            <person name="Lichtner F.J."/>
        </authorList>
    </citation>
    <scope>NUCLEOTIDE SEQUENCE [LARGE SCALE GENOMIC DNA]</scope>
    <source>
        <strain evidence="3 5">120213</strain>
        <strain evidence="2">Bline_iso_100314</strain>
    </source>
</reference>
<accession>A0A8H3U436</accession>
<evidence type="ECO:0000313" key="5">
    <source>
        <dbReference type="Proteomes" id="UP000447873"/>
    </source>
</evidence>